<name>A0A6J0BKD4_NEOLC</name>
<keyword evidence="4" id="KW-0067">ATP-binding</keyword>
<sequence>MNIIVNDSQFFSMMLRPISSLALPDTVISQLKNHGFCYVNDILDESVLQFVSASEATCIDAIQEARICCKVPKSFSALDILQEELLRPKITTLSQALDNILDGGFQCRTVTELCGAPGSGKTQICMQISINVQLSESKNGPGGQTLYIDTRSGLCIARLKEMATACRVCFGGQNFDIDRILEHIIVTRPQSIDELSTVLENFNELDKNCQIRLIIVDSLSFRRYSIEDTLQRTQKCFRILDKLNKLATRFNLAVVITNELVNSFNGNDDLVPAGGLLCAQRVHKRFMLTRLDDNKFAARAMKTPTMPEVSSKFQVTAGGIRDIM</sequence>
<dbReference type="GO" id="GO:0000707">
    <property type="term" value="P:meiotic DNA recombinase assembly"/>
    <property type="evidence" value="ECO:0007669"/>
    <property type="project" value="TreeGrafter"/>
</dbReference>
<dbReference type="InterPro" id="IPR013632">
    <property type="entry name" value="Rad51_C"/>
</dbReference>
<dbReference type="InterPro" id="IPR020588">
    <property type="entry name" value="RecA_ATP-bd"/>
</dbReference>
<dbReference type="GO" id="GO:0005657">
    <property type="term" value="C:replication fork"/>
    <property type="evidence" value="ECO:0007669"/>
    <property type="project" value="TreeGrafter"/>
</dbReference>
<dbReference type="GO" id="GO:0033065">
    <property type="term" value="C:Rad51C-XRCC3 complex"/>
    <property type="evidence" value="ECO:0007669"/>
    <property type="project" value="TreeGrafter"/>
</dbReference>
<dbReference type="GeneID" id="107220562"/>
<dbReference type="GO" id="GO:0140664">
    <property type="term" value="F:ATP-dependent DNA damage sensor activity"/>
    <property type="evidence" value="ECO:0007669"/>
    <property type="project" value="InterPro"/>
</dbReference>
<reference evidence="10" key="1">
    <citation type="submission" date="2025-08" db="UniProtKB">
        <authorList>
            <consortium name="RefSeq"/>
        </authorList>
    </citation>
    <scope>IDENTIFICATION</scope>
    <source>
        <tissue evidence="10">Thorax and Abdomen</tissue>
    </source>
</reference>
<dbReference type="Pfam" id="PF08423">
    <property type="entry name" value="Rad51"/>
    <property type="match status" value="1"/>
</dbReference>
<dbReference type="InParanoid" id="A0A6J0BKD4"/>
<dbReference type="InterPro" id="IPR027417">
    <property type="entry name" value="P-loop_NTPase"/>
</dbReference>
<dbReference type="PANTHER" id="PTHR46239:SF1">
    <property type="entry name" value="DNA REPAIR PROTEIN RAD51 HOMOLOG 3"/>
    <property type="match status" value="1"/>
</dbReference>
<dbReference type="GO" id="GO:0033063">
    <property type="term" value="C:Rad51B-Rad51C-Rad51D-XRCC2 complex"/>
    <property type="evidence" value="ECO:0007669"/>
    <property type="project" value="TreeGrafter"/>
</dbReference>
<dbReference type="KEGG" id="nlo:107220562"/>
<keyword evidence="5" id="KW-0234">DNA repair</keyword>
<evidence type="ECO:0000256" key="4">
    <source>
        <dbReference type="ARBA" id="ARBA00022840"/>
    </source>
</evidence>
<evidence type="ECO:0000256" key="6">
    <source>
        <dbReference type="ARBA" id="ARBA00023242"/>
    </source>
</evidence>
<keyword evidence="3" id="KW-0227">DNA damage</keyword>
<dbReference type="PROSITE" id="PS50162">
    <property type="entry name" value="RECA_2"/>
    <property type="match status" value="1"/>
</dbReference>
<keyword evidence="9" id="KW-1185">Reference proteome</keyword>
<dbReference type="OrthoDB" id="5957327at2759"/>
<dbReference type="GO" id="GO:0007131">
    <property type="term" value="P:reciprocal meiotic recombination"/>
    <property type="evidence" value="ECO:0007669"/>
    <property type="project" value="TreeGrafter"/>
</dbReference>
<dbReference type="GO" id="GO:0008821">
    <property type="term" value="F:crossover junction DNA endonuclease activity"/>
    <property type="evidence" value="ECO:0007669"/>
    <property type="project" value="TreeGrafter"/>
</dbReference>
<evidence type="ECO:0000256" key="7">
    <source>
        <dbReference type="ARBA" id="ARBA00040674"/>
    </source>
</evidence>
<evidence type="ECO:0000259" key="8">
    <source>
        <dbReference type="PROSITE" id="PS50162"/>
    </source>
</evidence>
<comment type="subcellular location">
    <subcellularLocation>
        <location evidence="1">Nucleus</location>
    </subcellularLocation>
</comment>
<evidence type="ECO:0000313" key="10">
    <source>
        <dbReference type="RefSeq" id="XP_015514702.1"/>
    </source>
</evidence>
<dbReference type="SUPFAM" id="SSF52540">
    <property type="entry name" value="P-loop containing nucleoside triphosphate hydrolases"/>
    <property type="match status" value="1"/>
</dbReference>
<accession>A0A6J0BKD4</accession>
<dbReference type="RefSeq" id="XP_015514702.1">
    <property type="nucleotide sequence ID" value="XM_015659216.2"/>
</dbReference>
<dbReference type="PIRSF" id="PIRSF005856">
    <property type="entry name" value="Rad51"/>
    <property type="match status" value="1"/>
</dbReference>
<dbReference type="InterPro" id="IPR052093">
    <property type="entry name" value="HR_Repair_Mediator"/>
</dbReference>
<keyword evidence="6" id="KW-0539">Nucleus</keyword>
<evidence type="ECO:0000256" key="1">
    <source>
        <dbReference type="ARBA" id="ARBA00004123"/>
    </source>
</evidence>
<organism evidence="10">
    <name type="scientific">Neodiprion lecontei</name>
    <name type="common">Redheaded pine sawfly</name>
    <dbReference type="NCBI Taxonomy" id="441921"/>
    <lineage>
        <taxon>Eukaryota</taxon>
        <taxon>Metazoa</taxon>
        <taxon>Ecdysozoa</taxon>
        <taxon>Arthropoda</taxon>
        <taxon>Hexapoda</taxon>
        <taxon>Insecta</taxon>
        <taxon>Pterygota</taxon>
        <taxon>Neoptera</taxon>
        <taxon>Endopterygota</taxon>
        <taxon>Hymenoptera</taxon>
        <taxon>Tenthredinoidea</taxon>
        <taxon>Diprionidae</taxon>
        <taxon>Diprioninae</taxon>
        <taxon>Neodiprion</taxon>
    </lineage>
</organism>
<dbReference type="Proteomes" id="UP000829291">
    <property type="component" value="Chromosome 4"/>
</dbReference>
<evidence type="ECO:0000256" key="3">
    <source>
        <dbReference type="ARBA" id="ARBA00022763"/>
    </source>
</evidence>
<dbReference type="GO" id="GO:0005524">
    <property type="term" value="F:ATP binding"/>
    <property type="evidence" value="ECO:0007669"/>
    <property type="project" value="UniProtKB-KW"/>
</dbReference>
<keyword evidence="2" id="KW-0547">Nucleotide-binding</keyword>
<feature type="domain" description="RecA family profile 1" evidence="8">
    <location>
        <begin position="86"/>
        <end position="260"/>
    </location>
</feature>
<proteinExistence type="predicted"/>
<dbReference type="PANTHER" id="PTHR46239">
    <property type="entry name" value="DNA REPAIR PROTEIN RAD51 HOMOLOG 3 RAD51C"/>
    <property type="match status" value="1"/>
</dbReference>
<dbReference type="InterPro" id="IPR016467">
    <property type="entry name" value="DNA_recomb/repair_RecA-like"/>
</dbReference>
<gene>
    <name evidence="10" type="primary">LOC107220562</name>
</gene>
<dbReference type="GO" id="GO:0000400">
    <property type="term" value="F:four-way junction DNA binding"/>
    <property type="evidence" value="ECO:0007669"/>
    <property type="project" value="TreeGrafter"/>
</dbReference>
<evidence type="ECO:0000256" key="2">
    <source>
        <dbReference type="ARBA" id="ARBA00022741"/>
    </source>
</evidence>
<evidence type="ECO:0000256" key="5">
    <source>
        <dbReference type="ARBA" id="ARBA00023204"/>
    </source>
</evidence>
<dbReference type="AlphaFoldDB" id="A0A6J0BKD4"/>
<protein>
    <recommendedName>
        <fullName evidence="7">DNA repair protein RAD51 homolog 3</fullName>
    </recommendedName>
</protein>
<evidence type="ECO:0000313" key="9">
    <source>
        <dbReference type="Proteomes" id="UP000829291"/>
    </source>
</evidence>
<dbReference type="Gene3D" id="3.40.50.300">
    <property type="entry name" value="P-loop containing nucleotide triphosphate hydrolases"/>
    <property type="match status" value="1"/>
</dbReference>